<keyword evidence="10" id="KW-0677">Repeat</keyword>
<dbReference type="PANTHER" id="PTHR10857:SF102">
    <property type="entry name" value="C2 DOMAIN-CONTAINING PROTEIN"/>
    <property type="match status" value="1"/>
</dbReference>
<gene>
    <name evidence="21" type="ORF">LOTGIDRAFT_123531</name>
</gene>
<dbReference type="CTD" id="20232253"/>
<keyword evidence="14" id="KW-0539">Nucleus</keyword>
<evidence type="ECO:0000313" key="22">
    <source>
        <dbReference type="Proteomes" id="UP000030746"/>
    </source>
</evidence>
<comment type="function">
    <text evidence="15">Calcium-dependent phospholipid-binding protein that plays a role in ERBB2-mediated tumor cell migration in response to growth factor heregulin stimulation.</text>
</comment>
<evidence type="ECO:0000256" key="5">
    <source>
        <dbReference type="ARBA" id="ARBA00009048"/>
    </source>
</evidence>
<sequence>MQRPPTECAAKVEIRIECTNLLDQDTTSKSDPCAVLYMARSEDEFYEVGRTENVRNCLDPKFAKSFVTNYYFEEVQKVRIVIYDLDNESTELSDDAFLGKIECTLGQLVSNNPYSKPLVYESGQEYDLGTITVRTEEVKEGGEILDLTFKAAKLENKDFMGKSDPFLEILKSTVDGSWQVVHRTEVVENNLNPSWNQFSVPVQTLGGGDIQVDIYDWDSDGSHDLIGGFMTNVEEIITSQSELSWPCINEKKKAKKKSYSNSGMVYLASWQISKDHSFLEYIFGGMQVNFTVGIDFTASNGNPRQPTSLHYIDPYKPNEYIQAIRSVGGVCQDYDTDKMFPVLGFGAKIPPQFDVSHEFAVNFNLENPFCAGIEGVVQAYMNCISQVQLFGPTNASPTINHVARFAATAQQQEGTKGAHAYYVLLLLTDGVLTDMSNTLHAIVQASKLPMSLIIVGVGTADFTDMNTLDGDNGMLRAPNGEVAKRDIVQFVPLRDFKQAYAELARHVLAEVPKQVTGYYKMRGLVPNVLKPNPPPPAQ</sequence>
<dbReference type="GO" id="GO:0005634">
    <property type="term" value="C:nucleus"/>
    <property type="evidence" value="ECO:0007669"/>
    <property type="project" value="UniProtKB-SubCell"/>
</dbReference>
<dbReference type="PROSITE" id="PS50234">
    <property type="entry name" value="VWFA"/>
    <property type="match status" value="1"/>
</dbReference>
<dbReference type="Pfam" id="PF07002">
    <property type="entry name" value="Copine"/>
    <property type="match status" value="1"/>
</dbReference>
<dbReference type="SUPFAM" id="SSF49562">
    <property type="entry name" value="C2 domain (Calcium/lipid-binding domain, CaLB)"/>
    <property type="match status" value="2"/>
</dbReference>
<feature type="domain" description="VWFA" evidence="20">
    <location>
        <begin position="289"/>
        <end position="511"/>
    </location>
</feature>
<dbReference type="GO" id="GO:0005925">
    <property type="term" value="C:focal adhesion"/>
    <property type="evidence" value="ECO:0007669"/>
    <property type="project" value="UniProtKB-SubCell"/>
</dbReference>
<keyword evidence="8" id="KW-0597">Phosphoprotein</keyword>
<keyword evidence="13" id="KW-0472">Membrane</keyword>
<dbReference type="InterPro" id="IPR037768">
    <property type="entry name" value="C2B_Copine"/>
</dbReference>
<keyword evidence="11" id="KW-0106">Calcium</keyword>
<dbReference type="Proteomes" id="UP000030746">
    <property type="component" value="Unassembled WGS sequence"/>
</dbReference>
<dbReference type="SUPFAM" id="SSF53300">
    <property type="entry name" value="vWA-like"/>
    <property type="match status" value="1"/>
</dbReference>
<dbReference type="GO" id="GO:0071277">
    <property type="term" value="P:cellular response to calcium ion"/>
    <property type="evidence" value="ECO:0007669"/>
    <property type="project" value="TreeGrafter"/>
</dbReference>
<keyword evidence="6" id="KW-1003">Cell membrane</keyword>
<dbReference type="STRING" id="225164.V4A0S4"/>
<evidence type="ECO:0000256" key="7">
    <source>
        <dbReference type="ARBA" id="ARBA00022490"/>
    </source>
</evidence>
<dbReference type="GO" id="GO:0005737">
    <property type="term" value="C:cytoplasm"/>
    <property type="evidence" value="ECO:0007669"/>
    <property type="project" value="UniProtKB-SubCell"/>
</dbReference>
<comment type="similarity">
    <text evidence="5">Belongs to the copine family.</text>
</comment>
<dbReference type="SMART" id="SM00327">
    <property type="entry name" value="VWA"/>
    <property type="match status" value="1"/>
</dbReference>
<accession>V4A0S4</accession>
<name>V4A0S4_LOTGI</name>
<dbReference type="GO" id="GO:0005544">
    <property type="term" value="F:calcium-dependent phospholipid binding"/>
    <property type="evidence" value="ECO:0007669"/>
    <property type="project" value="InterPro"/>
</dbReference>
<dbReference type="FunFam" id="2.60.40.150:FF:000099">
    <property type="entry name" value="Copine 3"/>
    <property type="match status" value="1"/>
</dbReference>
<evidence type="ECO:0000256" key="10">
    <source>
        <dbReference type="ARBA" id="ARBA00022737"/>
    </source>
</evidence>
<dbReference type="CDD" id="cd04047">
    <property type="entry name" value="C2B_Copine"/>
    <property type="match status" value="1"/>
</dbReference>
<evidence type="ECO:0000259" key="20">
    <source>
        <dbReference type="PROSITE" id="PS50234"/>
    </source>
</evidence>
<dbReference type="CDD" id="cd04048">
    <property type="entry name" value="C2A_Copine"/>
    <property type="match status" value="1"/>
</dbReference>
<dbReference type="InterPro" id="IPR002035">
    <property type="entry name" value="VWF_A"/>
</dbReference>
<comment type="subunit">
    <text evidence="16">Monomer. Interacts with ERBB2 (preferentially with the tyrosine phosphorylated form); this interaction occurs at the cell membrane and is increased in a growth factor heregulin-dependent manner. Interacts with SHC1; this interaction may mediate the binding of CPNE3 with ERBB2. Interacts with RACK1.</text>
</comment>
<dbReference type="FunFam" id="2.60.40.150:FF:000042">
    <property type="entry name" value="Copine 3"/>
    <property type="match status" value="1"/>
</dbReference>
<evidence type="ECO:0000313" key="21">
    <source>
        <dbReference type="EMBL" id="ESO90287.1"/>
    </source>
</evidence>
<dbReference type="PANTHER" id="PTHR10857">
    <property type="entry name" value="COPINE"/>
    <property type="match status" value="1"/>
</dbReference>
<dbReference type="InterPro" id="IPR010734">
    <property type="entry name" value="Copine_C"/>
</dbReference>
<evidence type="ECO:0000259" key="19">
    <source>
        <dbReference type="PROSITE" id="PS50004"/>
    </source>
</evidence>
<dbReference type="AlphaFoldDB" id="V4A0S4"/>
<reference evidence="21 22" key="1">
    <citation type="journal article" date="2013" name="Nature">
        <title>Insights into bilaterian evolution from three spiralian genomes.</title>
        <authorList>
            <person name="Simakov O."/>
            <person name="Marletaz F."/>
            <person name="Cho S.J."/>
            <person name="Edsinger-Gonzales E."/>
            <person name="Havlak P."/>
            <person name="Hellsten U."/>
            <person name="Kuo D.H."/>
            <person name="Larsson T."/>
            <person name="Lv J."/>
            <person name="Arendt D."/>
            <person name="Savage R."/>
            <person name="Osoegawa K."/>
            <person name="de Jong P."/>
            <person name="Grimwood J."/>
            <person name="Chapman J.A."/>
            <person name="Shapiro H."/>
            <person name="Aerts A."/>
            <person name="Otillar R.P."/>
            <person name="Terry A.Y."/>
            <person name="Boore J.L."/>
            <person name="Grigoriev I.V."/>
            <person name="Lindberg D.R."/>
            <person name="Seaver E.C."/>
            <person name="Weisblat D.A."/>
            <person name="Putnam N.H."/>
            <person name="Rokhsar D.S."/>
        </authorList>
    </citation>
    <scope>NUCLEOTIDE SEQUENCE [LARGE SCALE GENOMIC DNA]</scope>
</reference>
<dbReference type="Gene3D" id="2.60.40.150">
    <property type="entry name" value="C2 domain"/>
    <property type="match status" value="2"/>
</dbReference>
<feature type="domain" description="C2" evidence="19">
    <location>
        <begin position="1"/>
        <end position="118"/>
    </location>
</feature>
<dbReference type="InterPro" id="IPR000008">
    <property type="entry name" value="C2_dom"/>
</dbReference>
<evidence type="ECO:0000256" key="14">
    <source>
        <dbReference type="ARBA" id="ARBA00023242"/>
    </source>
</evidence>
<dbReference type="HOGENOM" id="CLU_020452_3_2_1"/>
<dbReference type="EMBL" id="KB202444">
    <property type="protein sequence ID" value="ESO90287.1"/>
    <property type="molecule type" value="Genomic_DNA"/>
</dbReference>
<dbReference type="RefSeq" id="XP_009058961.1">
    <property type="nucleotide sequence ID" value="XM_009060713.1"/>
</dbReference>
<evidence type="ECO:0000256" key="4">
    <source>
        <dbReference type="ARBA" id="ARBA00004496"/>
    </source>
</evidence>
<keyword evidence="9" id="KW-0479">Metal-binding</keyword>
<evidence type="ECO:0000256" key="9">
    <source>
        <dbReference type="ARBA" id="ARBA00022723"/>
    </source>
</evidence>
<dbReference type="GeneID" id="20232253"/>
<organism evidence="21 22">
    <name type="scientific">Lottia gigantea</name>
    <name type="common">Giant owl limpet</name>
    <dbReference type="NCBI Taxonomy" id="225164"/>
    <lineage>
        <taxon>Eukaryota</taxon>
        <taxon>Metazoa</taxon>
        <taxon>Spiralia</taxon>
        <taxon>Lophotrochozoa</taxon>
        <taxon>Mollusca</taxon>
        <taxon>Gastropoda</taxon>
        <taxon>Patellogastropoda</taxon>
        <taxon>Lottioidea</taxon>
        <taxon>Lottiidae</taxon>
        <taxon>Lottia</taxon>
    </lineage>
</organism>
<dbReference type="Pfam" id="PF00168">
    <property type="entry name" value="C2"/>
    <property type="match status" value="2"/>
</dbReference>
<keyword evidence="7" id="KW-0963">Cytoplasm</keyword>
<evidence type="ECO:0000256" key="11">
    <source>
        <dbReference type="ARBA" id="ARBA00022837"/>
    </source>
</evidence>
<evidence type="ECO:0000256" key="12">
    <source>
        <dbReference type="ARBA" id="ARBA00022949"/>
    </source>
</evidence>
<dbReference type="InterPro" id="IPR036465">
    <property type="entry name" value="vWFA_dom_sf"/>
</dbReference>
<keyword evidence="22" id="KW-1185">Reference proteome</keyword>
<dbReference type="InterPro" id="IPR045052">
    <property type="entry name" value="Copine"/>
</dbReference>
<dbReference type="KEGG" id="lgi:LOTGIDRAFT_123531"/>
<evidence type="ECO:0000256" key="16">
    <source>
        <dbReference type="ARBA" id="ARBA00065466"/>
    </source>
</evidence>
<protein>
    <recommendedName>
        <fullName evidence="17">Copine-3</fullName>
    </recommendedName>
    <alternativeName>
        <fullName evidence="18">Copine III</fullName>
    </alternativeName>
</protein>
<dbReference type="GO" id="GO:0005886">
    <property type="term" value="C:plasma membrane"/>
    <property type="evidence" value="ECO:0007669"/>
    <property type="project" value="UniProtKB-SubCell"/>
</dbReference>
<evidence type="ECO:0000256" key="17">
    <source>
        <dbReference type="ARBA" id="ARBA00074834"/>
    </source>
</evidence>
<feature type="domain" description="C2" evidence="19">
    <location>
        <begin position="127"/>
        <end position="246"/>
    </location>
</feature>
<proteinExistence type="inferred from homology"/>
<evidence type="ECO:0000256" key="2">
    <source>
        <dbReference type="ARBA" id="ARBA00004236"/>
    </source>
</evidence>
<evidence type="ECO:0000256" key="15">
    <source>
        <dbReference type="ARBA" id="ARBA00058857"/>
    </source>
</evidence>
<dbReference type="PROSITE" id="PS50004">
    <property type="entry name" value="C2"/>
    <property type="match status" value="2"/>
</dbReference>
<evidence type="ECO:0000256" key="8">
    <source>
        <dbReference type="ARBA" id="ARBA00022553"/>
    </source>
</evidence>
<evidence type="ECO:0000256" key="6">
    <source>
        <dbReference type="ARBA" id="ARBA00022475"/>
    </source>
</evidence>
<evidence type="ECO:0000256" key="3">
    <source>
        <dbReference type="ARBA" id="ARBA00004246"/>
    </source>
</evidence>
<comment type="subcellular location">
    <subcellularLocation>
        <location evidence="3">Cell junction</location>
        <location evidence="3">Focal adhesion</location>
    </subcellularLocation>
    <subcellularLocation>
        <location evidence="2">Cell membrane</location>
    </subcellularLocation>
    <subcellularLocation>
        <location evidence="4">Cytoplasm</location>
    </subcellularLocation>
    <subcellularLocation>
        <location evidence="1">Nucleus</location>
    </subcellularLocation>
</comment>
<dbReference type="SMART" id="SM00239">
    <property type="entry name" value="C2"/>
    <property type="match status" value="2"/>
</dbReference>
<dbReference type="GO" id="GO:0046872">
    <property type="term" value="F:metal ion binding"/>
    <property type="evidence" value="ECO:0007669"/>
    <property type="project" value="UniProtKB-KW"/>
</dbReference>
<dbReference type="OrthoDB" id="5855668at2759"/>
<evidence type="ECO:0000256" key="13">
    <source>
        <dbReference type="ARBA" id="ARBA00023136"/>
    </source>
</evidence>
<evidence type="ECO:0000256" key="1">
    <source>
        <dbReference type="ARBA" id="ARBA00004123"/>
    </source>
</evidence>
<dbReference type="OMA" id="CKQTEDG"/>
<keyword evidence="12" id="KW-0965">Cell junction</keyword>
<dbReference type="InterPro" id="IPR035892">
    <property type="entry name" value="C2_domain_sf"/>
</dbReference>
<evidence type="ECO:0000256" key="18">
    <source>
        <dbReference type="ARBA" id="ARBA00076171"/>
    </source>
</evidence>